<keyword evidence="3" id="KW-1185">Reference proteome</keyword>
<sequence length="189" mass="20116">MVDVEQRRTISRRTVTKAMAWGVPALALAAPVPAFAVSTPHNALGGVFYVTRLSSGTVTWDGRTSNGGQLFVSGTVHQQTITSMSLRFGSTKPVTGWTKSGGGNCWTLPAADGTLVYGGVSYYMYKSTYTCALPAAVDGDTPVDSNFYWSGTVSNPTQLITQRITRVSQPPGYAAPGTTITWIRNVANI</sequence>
<gene>
    <name evidence="2" type="ORF">GCM10023171_21280</name>
</gene>
<protein>
    <submittedName>
        <fullName evidence="2">Uncharacterized protein</fullName>
    </submittedName>
</protein>
<keyword evidence="1" id="KW-0732">Signal</keyword>
<dbReference type="PROSITE" id="PS51318">
    <property type="entry name" value="TAT"/>
    <property type="match status" value="1"/>
</dbReference>
<proteinExistence type="predicted"/>
<dbReference type="Proteomes" id="UP001500731">
    <property type="component" value="Unassembled WGS sequence"/>
</dbReference>
<evidence type="ECO:0000313" key="2">
    <source>
        <dbReference type="EMBL" id="GAA4486011.1"/>
    </source>
</evidence>
<evidence type="ECO:0000256" key="1">
    <source>
        <dbReference type="SAM" id="SignalP"/>
    </source>
</evidence>
<organism evidence="2 3">
    <name type="scientific">Microbacterium panaciterrae</name>
    <dbReference type="NCBI Taxonomy" id="985759"/>
    <lineage>
        <taxon>Bacteria</taxon>
        <taxon>Bacillati</taxon>
        <taxon>Actinomycetota</taxon>
        <taxon>Actinomycetes</taxon>
        <taxon>Micrococcales</taxon>
        <taxon>Microbacteriaceae</taxon>
        <taxon>Microbacterium</taxon>
    </lineage>
</organism>
<dbReference type="InterPro" id="IPR006311">
    <property type="entry name" value="TAT_signal"/>
</dbReference>
<feature type="signal peptide" evidence="1">
    <location>
        <begin position="1"/>
        <end position="36"/>
    </location>
</feature>
<evidence type="ECO:0000313" key="3">
    <source>
        <dbReference type="Proteomes" id="UP001500731"/>
    </source>
</evidence>
<accession>A0ABP8PGU5</accession>
<dbReference type="EMBL" id="BAABGP010000014">
    <property type="protein sequence ID" value="GAA4486011.1"/>
    <property type="molecule type" value="Genomic_DNA"/>
</dbReference>
<comment type="caution">
    <text evidence="2">The sequence shown here is derived from an EMBL/GenBank/DDBJ whole genome shotgun (WGS) entry which is preliminary data.</text>
</comment>
<feature type="chain" id="PRO_5047243356" evidence="1">
    <location>
        <begin position="37"/>
        <end position="189"/>
    </location>
</feature>
<name>A0ABP8PGU5_9MICO</name>
<reference evidence="3" key="1">
    <citation type="journal article" date="2019" name="Int. J. Syst. Evol. Microbiol.">
        <title>The Global Catalogue of Microorganisms (GCM) 10K type strain sequencing project: providing services to taxonomists for standard genome sequencing and annotation.</title>
        <authorList>
            <consortium name="The Broad Institute Genomics Platform"/>
            <consortium name="The Broad Institute Genome Sequencing Center for Infectious Disease"/>
            <person name="Wu L."/>
            <person name="Ma J."/>
        </authorList>
    </citation>
    <scope>NUCLEOTIDE SEQUENCE [LARGE SCALE GENOMIC DNA]</scope>
    <source>
        <strain evidence="3">JCM 17839</strain>
    </source>
</reference>